<dbReference type="GO" id="GO:0008757">
    <property type="term" value="F:S-adenosylmethionine-dependent methyltransferase activity"/>
    <property type="evidence" value="ECO:0007669"/>
    <property type="project" value="InterPro"/>
</dbReference>
<dbReference type="PANTHER" id="PTHR24422">
    <property type="entry name" value="CHEMOTAXIS PROTEIN METHYLTRANSFERASE"/>
    <property type="match status" value="1"/>
</dbReference>
<keyword evidence="4" id="KW-1185">Reference proteome</keyword>
<dbReference type="SUPFAM" id="SSF53335">
    <property type="entry name" value="S-adenosyl-L-methionine-dependent methyltransferases"/>
    <property type="match status" value="1"/>
</dbReference>
<feature type="non-terminal residue" evidence="2">
    <location>
        <position position="247"/>
    </location>
</feature>
<reference evidence="4" key="1">
    <citation type="submission" date="2012-12" db="EMBL/GenBank/DDBJ databases">
        <authorList>
            <person name="Hellsten U."/>
            <person name="Grimwood J."/>
            <person name="Chapman J.A."/>
            <person name="Shapiro H."/>
            <person name="Aerts A."/>
            <person name="Otillar R.P."/>
            <person name="Terry A.Y."/>
            <person name="Boore J.L."/>
            <person name="Simakov O."/>
            <person name="Marletaz F."/>
            <person name="Cho S.-J."/>
            <person name="Edsinger-Gonzales E."/>
            <person name="Havlak P."/>
            <person name="Kuo D.-H."/>
            <person name="Larsson T."/>
            <person name="Lv J."/>
            <person name="Arendt D."/>
            <person name="Savage R."/>
            <person name="Osoegawa K."/>
            <person name="de Jong P."/>
            <person name="Lindberg D.R."/>
            <person name="Seaver E.C."/>
            <person name="Weisblat D.A."/>
            <person name="Putnam N.H."/>
            <person name="Grigoriev I.V."/>
            <person name="Rokhsar D.S."/>
        </authorList>
    </citation>
    <scope>NUCLEOTIDE SEQUENCE</scope>
    <source>
        <strain evidence="4">I ESC-2004</strain>
    </source>
</reference>
<dbReference type="Pfam" id="PF01739">
    <property type="entry name" value="CheR"/>
    <property type="match status" value="1"/>
</dbReference>
<dbReference type="PANTHER" id="PTHR24422:SF21">
    <property type="entry name" value="CHEMOTAXIS PROTEIN METHYLTRANSFERASE 1"/>
    <property type="match status" value="1"/>
</dbReference>
<reference evidence="3" key="3">
    <citation type="submission" date="2015-06" db="UniProtKB">
        <authorList>
            <consortium name="EnsemblMetazoa"/>
        </authorList>
    </citation>
    <scope>IDENTIFICATION</scope>
</reference>
<name>R7TMF3_CAPTE</name>
<dbReference type="EMBL" id="AMQN01030599">
    <property type="status" value="NOT_ANNOTATED_CDS"/>
    <property type="molecule type" value="Genomic_DNA"/>
</dbReference>
<dbReference type="InterPro" id="IPR050903">
    <property type="entry name" value="Bact_Chemotaxis_MeTrfase"/>
</dbReference>
<dbReference type="HOGENOM" id="CLU_025854_0_2_1"/>
<evidence type="ECO:0000313" key="3">
    <source>
        <dbReference type="EnsemblMetazoa" id="CapteP128665"/>
    </source>
</evidence>
<dbReference type="PRINTS" id="PR00996">
    <property type="entry name" value="CHERMTFRASE"/>
</dbReference>
<organism evidence="2">
    <name type="scientific">Capitella teleta</name>
    <name type="common">Polychaete worm</name>
    <dbReference type="NCBI Taxonomy" id="283909"/>
    <lineage>
        <taxon>Eukaryota</taxon>
        <taxon>Metazoa</taxon>
        <taxon>Spiralia</taxon>
        <taxon>Lophotrochozoa</taxon>
        <taxon>Annelida</taxon>
        <taxon>Polychaeta</taxon>
        <taxon>Sedentaria</taxon>
        <taxon>Scolecida</taxon>
        <taxon>Capitellidae</taxon>
        <taxon>Capitella</taxon>
    </lineage>
</organism>
<dbReference type="Proteomes" id="UP000014760">
    <property type="component" value="Unassembled WGS sequence"/>
</dbReference>
<dbReference type="OrthoDB" id="10066540at2759"/>
<dbReference type="Gene3D" id="3.40.50.150">
    <property type="entry name" value="Vaccinia Virus protein VP39"/>
    <property type="match status" value="1"/>
</dbReference>
<dbReference type="EMBL" id="KB310194">
    <property type="protein sequence ID" value="ELT92265.1"/>
    <property type="molecule type" value="Genomic_DNA"/>
</dbReference>
<dbReference type="PROSITE" id="PS50123">
    <property type="entry name" value="CHER"/>
    <property type="match status" value="1"/>
</dbReference>
<feature type="domain" description="CheR-type methyltransferase" evidence="1">
    <location>
        <begin position="1"/>
        <end position="247"/>
    </location>
</feature>
<sequence length="247" mass="28376">MSELERFAALLKEMTGIVVRTDTPERIESRIKPLLKDHPHMDIGALVGFMRSNPKSALSRAVCEAMTVNESYFFRDKTPFSIFEEIMLPELAHNSKRSLQKKIRIWCAAASTGQEPYSLGITWLENKNKYSDWSLDVFASDLSEEALDRARLGQYNQFEVQRGLPINILVKYFTQEGANWKINAEVKEMIRFEQHNLLQSASMLGEQDIIFCRNVLIYFDVETKRKILDMLKSKLAPDGFLVLGSSE</sequence>
<evidence type="ECO:0000313" key="4">
    <source>
        <dbReference type="Proteomes" id="UP000014760"/>
    </source>
</evidence>
<dbReference type="SMART" id="SM00138">
    <property type="entry name" value="MeTrc"/>
    <property type="match status" value="1"/>
</dbReference>
<dbReference type="InterPro" id="IPR022642">
    <property type="entry name" value="CheR_C"/>
</dbReference>
<dbReference type="OMA" id="YESLGHN"/>
<protein>
    <recommendedName>
        <fullName evidence="1">CheR-type methyltransferase domain-containing protein</fullName>
    </recommendedName>
</protein>
<dbReference type="InterPro" id="IPR029063">
    <property type="entry name" value="SAM-dependent_MTases_sf"/>
</dbReference>
<proteinExistence type="predicted"/>
<dbReference type="EnsemblMetazoa" id="CapteT128665">
    <property type="protein sequence ID" value="CapteP128665"/>
    <property type="gene ID" value="CapteG128665"/>
</dbReference>
<reference evidence="2 4" key="2">
    <citation type="journal article" date="2013" name="Nature">
        <title>Insights into bilaterian evolution from three spiralian genomes.</title>
        <authorList>
            <person name="Simakov O."/>
            <person name="Marletaz F."/>
            <person name="Cho S.J."/>
            <person name="Edsinger-Gonzales E."/>
            <person name="Havlak P."/>
            <person name="Hellsten U."/>
            <person name="Kuo D.H."/>
            <person name="Larsson T."/>
            <person name="Lv J."/>
            <person name="Arendt D."/>
            <person name="Savage R."/>
            <person name="Osoegawa K."/>
            <person name="de Jong P."/>
            <person name="Grimwood J."/>
            <person name="Chapman J.A."/>
            <person name="Shapiro H."/>
            <person name="Aerts A."/>
            <person name="Otillar R.P."/>
            <person name="Terry A.Y."/>
            <person name="Boore J.L."/>
            <person name="Grigoriev I.V."/>
            <person name="Lindberg D.R."/>
            <person name="Seaver E.C."/>
            <person name="Weisblat D.A."/>
            <person name="Putnam N.H."/>
            <person name="Rokhsar D.S."/>
        </authorList>
    </citation>
    <scope>NUCLEOTIDE SEQUENCE</scope>
    <source>
        <strain evidence="2 4">I ESC-2004</strain>
    </source>
</reference>
<dbReference type="STRING" id="283909.R7TMF3"/>
<evidence type="ECO:0000313" key="2">
    <source>
        <dbReference type="EMBL" id="ELT92265.1"/>
    </source>
</evidence>
<dbReference type="InterPro" id="IPR000780">
    <property type="entry name" value="CheR_MeTrfase"/>
</dbReference>
<gene>
    <name evidence="2" type="ORF">CAPTEDRAFT_128665</name>
</gene>
<dbReference type="SUPFAM" id="SSF47757">
    <property type="entry name" value="Chemotaxis receptor methyltransferase CheR, N-terminal domain"/>
    <property type="match status" value="1"/>
</dbReference>
<evidence type="ECO:0000259" key="1">
    <source>
        <dbReference type="PROSITE" id="PS50123"/>
    </source>
</evidence>
<dbReference type="AlphaFoldDB" id="R7TMF3"/>
<accession>R7TMF3</accession>